<gene>
    <name evidence="1" type="ORF">MU0053_003693</name>
</gene>
<protein>
    <recommendedName>
        <fullName evidence="3">Helix-turn-helix transcriptional regulator</fullName>
    </recommendedName>
</protein>
<dbReference type="Gene3D" id="1.25.40.10">
    <property type="entry name" value="Tetratricopeptide repeat domain"/>
    <property type="match status" value="1"/>
</dbReference>
<evidence type="ECO:0000313" key="2">
    <source>
        <dbReference type="Proteomes" id="UP001190465"/>
    </source>
</evidence>
<evidence type="ECO:0008006" key="3">
    <source>
        <dbReference type="Google" id="ProtNLM"/>
    </source>
</evidence>
<organism evidence="1 2">
    <name type="scientific">[Mycobacterium] burgundiense</name>
    <dbReference type="NCBI Taxonomy" id="3064286"/>
    <lineage>
        <taxon>Bacteria</taxon>
        <taxon>Bacillati</taxon>
        <taxon>Actinomycetota</taxon>
        <taxon>Actinomycetes</taxon>
        <taxon>Mycobacteriales</taxon>
        <taxon>Mycobacteriaceae</taxon>
        <taxon>Mycolicibacterium</taxon>
    </lineage>
</organism>
<dbReference type="Proteomes" id="UP001190465">
    <property type="component" value="Chromosome"/>
</dbReference>
<proteinExistence type="predicted"/>
<dbReference type="SUPFAM" id="SSF48452">
    <property type="entry name" value="TPR-like"/>
    <property type="match status" value="1"/>
</dbReference>
<keyword evidence="2" id="KW-1185">Reference proteome</keyword>
<dbReference type="InterPro" id="IPR011990">
    <property type="entry name" value="TPR-like_helical_dom_sf"/>
</dbReference>
<accession>A0ABM9M0H1</accession>
<sequence>MSRALVSLAATPLRAVAFGDTPGHRPLPPAHDPQQRWLRAVAAGGQGHYAAARAELALVRRETRTGPLAALAHSTEGSLLRQLGWHRLARGWDGRALLLAGDDPVARLDALVGLAADALGLGRFAAAARLLVVARAQRGPENRSAIRIEWVSAELAMARGEPETALTHAHSAVALAADAGSVRHRIKSDVVLAAALCSGGRVPEARAVADDLLVRTEQHGLVPLRWAVASLLDGIGSEAFSGAQIRLIRESAAHTVSHRGGRWCPH</sequence>
<reference evidence="1 2" key="1">
    <citation type="submission" date="2023-08" db="EMBL/GenBank/DDBJ databases">
        <authorList>
            <person name="Folkvardsen B D."/>
            <person name="Norman A."/>
        </authorList>
    </citation>
    <scope>NUCLEOTIDE SEQUENCE [LARGE SCALE GENOMIC DNA]</scope>
    <source>
        <strain evidence="1 2">Mu0053</strain>
    </source>
</reference>
<name>A0ABM9M0H1_9MYCO</name>
<dbReference type="RefSeq" id="WP_308479057.1">
    <property type="nucleotide sequence ID" value="NZ_OY726397.1"/>
</dbReference>
<evidence type="ECO:0000313" key="1">
    <source>
        <dbReference type="EMBL" id="CAJ1507980.1"/>
    </source>
</evidence>
<dbReference type="EMBL" id="OY726397">
    <property type="protein sequence ID" value="CAJ1507980.1"/>
    <property type="molecule type" value="Genomic_DNA"/>
</dbReference>